<feature type="compositionally biased region" description="Gly residues" evidence="1">
    <location>
        <begin position="82"/>
        <end position="91"/>
    </location>
</feature>
<feature type="compositionally biased region" description="Polar residues" evidence="1">
    <location>
        <begin position="471"/>
        <end position="480"/>
    </location>
</feature>
<feature type="compositionally biased region" description="Polar residues" evidence="1">
    <location>
        <begin position="532"/>
        <end position="542"/>
    </location>
</feature>
<feature type="region of interest" description="Disordered" evidence="1">
    <location>
        <begin position="81"/>
        <end position="309"/>
    </location>
</feature>
<sequence length="857" mass="88588">MSQRLRPMAEQMLAESGDNVLDVLLQLLEGIQDGTLPADLDGVAPDQATSSGRTPPGAASLDRLVLNQLVTVLQATSALIAGRGGNSGGRPGTTAAAASPNEQQQQQQARPHSGQRRQRSPASAANTPAQRHSRRSRLQGASSQTAKQAADQGPSVEAQPSTREMSTQTSDLSDDGAPSGARQSRRDRPVSAMRLDGATSISPRRTSLDARPAAPDPEADRALPRGKSSQQHNSSLGGKLGSNSEGPQQPFTKGVPSSQPPRSSSGGVRTLAAMFEQRRSVDAPRPVPASVFQASCGGHPEQPIAPADPFADLLAGFGAFSRGLPEQTLRSQSSPEALKEPPSTAARAAQSSESPAEDPHADGPALLHSERDAHVHLDSPPGALAASRDEQPSMRAQGIQTDDSEAAAVDNPGSIAVPPPALPRLDSLGGWAGSDAAGSPDIAEAEDTFALGDSVLLGRTLASDGTGDVSAGSSCLTSPALSPRQRTGAGGSALRLPARRRTSSMTEEAHLPPAAAASRAATPRIVAPPNTAVHSLANSEASSPRIMAEPPPGLRLPLPLLDLAPGSAQAESSAAAVAETPGEGDDQQDVQQSGEPQEPIAPVTRSPRPGGSRSRAGSHSSERERLLLRAVDEVEALVDALLGRWNSMPASQQPDHLAERMEELFLEASMLEAVRNNQVPKPRAMVEDILTRVALLDGELTRYTGQPAQSVCLTSPRGSEGPAPAAAHPQLESPRPAAGRTQPPRTAQGLATRSSSNSQRRHRRPSIPPAAATQTAVPAAPAAAAAAAAAASEGDAAMQAAEADGALERFTEFLARHESELQPRTRQIAELALALARLSLANNPPGSEARIGVESSS</sequence>
<keyword evidence="3" id="KW-1185">Reference proteome</keyword>
<evidence type="ECO:0008006" key="4">
    <source>
        <dbReference type="Google" id="ProtNLM"/>
    </source>
</evidence>
<feature type="compositionally biased region" description="Low complexity" evidence="1">
    <location>
        <begin position="233"/>
        <end position="246"/>
    </location>
</feature>
<feature type="compositionally biased region" description="Low complexity" evidence="1">
    <location>
        <begin position="605"/>
        <end position="619"/>
    </location>
</feature>
<feature type="compositionally biased region" description="Low complexity" evidence="1">
    <location>
        <begin position="555"/>
        <end position="578"/>
    </location>
</feature>
<feature type="region of interest" description="Disordered" evidence="1">
    <location>
        <begin position="711"/>
        <end position="778"/>
    </location>
</feature>
<feature type="compositionally biased region" description="Basic and acidic residues" evidence="1">
    <location>
        <begin position="368"/>
        <end position="377"/>
    </location>
</feature>
<dbReference type="EMBL" id="JALJOT010000009">
    <property type="protein sequence ID" value="KAK9907646.1"/>
    <property type="molecule type" value="Genomic_DNA"/>
</dbReference>
<gene>
    <name evidence="2" type="ORF">WJX75_007594</name>
</gene>
<organism evidence="2 3">
    <name type="scientific">Coccomyxa subellipsoidea</name>
    <dbReference type="NCBI Taxonomy" id="248742"/>
    <lineage>
        <taxon>Eukaryota</taxon>
        <taxon>Viridiplantae</taxon>
        <taxon>Chlorophyta</taxon>
        <taxon>core chlorophytes</taxon>
        <taxon>Trebouxiophyceae</taxon>
        <taxon>Trebouxiophyceae incertae sedis</taxon>
        <taxon>Coccomyxaceae</taxon>
        <taxon>Coccomyxa</taxon>
    </lineage>
</organism>
<accession>A0ABR2YM12</accession>
<feature type="compositionally biased region" description="Polar residues" evidence="1">
    <location>
        <begin position="743"/>
        <end position="752"/>
    </location>
</feature>
<comment type="caution">
    <text evidence="2">The sequence shown here is derived from an EMBL/GenBank/DDBJ whole genome shotgun (WGS) entry which is preliminary data.</text>
</comment>
<evidence type="ECO:0000256" key="1">
    <source>
        <dbReference type="SAM" id="MobiDB-lite"/>
    </source>
</evidence>
<feature type="compositionally biased region" description="Polar residues" evidence="1">
    <location>
        <begin position="158"/>
        <end position="171"/>
    </location>
</feature>
<name>A0ABR2YM12_9CHLO</name>
<feature type="region of interest" description="Disordered" evidence="1">
    <location>
        <begin position="460"/>
        <end position="624"/>
    </location>
</feature>
<feature type="compositionally biased region" description="Polar residues" evidence="1">
    <location>
        <begin position="120"/>
        <end position="130"/>
    </location>
</feature>
<evidence type="ECO:0000313" key="3">
    <source>
        <dbReference type="Proteomes" id="UP001491310"/>
    </source>
</evidence>
<evidence type="ECO:0000313" key="2">
    <source>
        <dbReference type="EMBL" id="KAK9907646.1"/>
    </source>
</evidence>
<feature type="compositionally biased region" description="Low complexity" evidence="1">
    <location>
        <begin position="511"/>
        <end position="527"/>
    </location>
</feature>
<dbReference type="Proteomes" id="UP001491310">
    <property type="component" value="Unassembled WGS sequence"/>
</dbReference>
<protein>
    <recommendedName>
        <fullName evidence="4">DUF3741 domain-containing protein</fullName>
    </recommendedName>
</protein>
<feature type="region of interest" description="Disordered" evidence="1">
    <location>
        <begin position="324"/>
        <end position="440"/>
    </location>
</feature>
<reference evidence="2 3" key="1">
    <citation type="journal article" date="2024" name="Nat. Commun.">
        <title>Phylogenomics reveals the evolutionary origins of lichenization in chlorophyte algae.</title>
        <authorList>
            <person name="Puginier C."/>
            <person name="Libourel C."/>
            <person name="Otte J."/>
            <person name="Skaloud P."/>
            <person name="Haon M."/>
            <person name="Grisel S."/>
            <person name="Petersen M."/>
            <person name="Berrin J.G."/>
            <person name="Delaux P.M."/>
            <person name="Dal Grande F."/>
            <person name="Keller J."/>
        </authorList>
    </citation>
    <scope>NUCLEOTIDE SEQUENCE [LARGE SCALE GENOMIC DNA]</scope>
    <source>
        <strain evidence="2 3">SAG 216-7</strain>
    </source>
</reference>
<proteinExistence type="predicted"/>
<feature type="compositionally biased region" description="Low complexity" evidence="1">
    <location>
        <begin position="254"/>
        <end position="269"/>
    </location>
</feature>